<proteinExistence type="predicted"/>
<accession>M6FN43</accession>
<dbReference type="EMBL" id="AFJM02000040">
    <property type="protein sequence ID" value="EMM72507.1"/>
    <property type="molecule type" value="Genomic_DNA"/>
</dbReference>
<organism evidence="1 2">
    <name type="scientific">Leptospira weilii str. 2006001855</name>
    <dbReference type="NCBI Taxonomy" id="996804"/>
    <lineage>
        <taxon>Bacteria</taxon>
        <taxon>Pseudomonadati</taxon>
        <taxon>Spirochaetota</taxon>
        <taxon>Spirochaetia</taxon>
        <taxon>Leptospirales</taxon>
        <taxon>Leptospiraceae</taxon>
        <taxon>Leptospira</taxon>
    </lineage>
</organism>
<evidence type="ECO:0000313" key="1">
    <source>
        <dbReference type="EMBL" id="EMM72507.1"/>
    </source>
</evidence>
<dbReference type="Proteomes" id="UP000012101">
    <property type="component" value="Unassembled WGS sequence"/>
</dbReference>
<protein>
    <submittedName>
        <fullName evidence="1">Uncharacterized protein</fullName>
    </submittedName>
</protein>
<gene>
    <name evidence="1" type="ORF">LEP1GSC038_3234</name>
</gene>
<name>M6FN43_9LEPT</name>
<reference evidence="1 2" key="1">
    <citation type="submission" date="2013-01" db="EMBL/GenBank/DDBJ databases">
        <authorList>
            <person name="Harkins D.M."/>
            <person name="Durkin A.S."/>
            <person name="Brinkac L.M."/>
            <person name="Haft D.H."/>
            <person name="Selengut J.D."/>
            <person name="Sanka R."/>
            <person name="DePew J."/>
            <person name="Purushe J."/>
            <person name="Hospenthal D.R."/>
            <person name="Murray C.K."/>
            <person name="Pimentel G."/>
            <person name="Wasfy M."/>
            <person name="Vinetz J.M."/>
            <person name="Sutton G.G."/>
            <person name="Nierman W.C."/>
            <person name="Fouts D.E."/>
        </authorList>
    </citation>
    <scope>NUCLEOTIDE SEQUENCE [LARGE SCALE GENOMIC DNA]</scope>
    <source>
        <strain evidence="1 2">2006001855</strain>
    </source>
</reference>
<evidence type="ECO:0000313" key="2">
    <source>
        <dbReference type="Proteomes" id="UP000012101"/>
    </source>
</evidence>
<sequence>MRNAACCSLNVFAFILQSSTQVICNSSFDRERSILRLSKNYFILPMRSFIGRPVQKGLI</sequence>
<dbReference type="AlphaFoldDB" id="M6FN43"/>
<comment type="caution">
    <text evidence="1">The sequence shown here is derived from an EMBL/GenBank/DDBJ whole genome shotgun (WGS) entry which is preliminary data.</text>
</comment>